<dbReference type="FunFam" id="2.60.120.650:FF:000033">
    <property type="entry name" value="Transcription factor jumonji (JmjC) domain-containing protein"/>
    <property type="match status" value="1"/>
</dbReference>
<evidence type="ECO:0000259" key="8">
    <source>
        <dbReference type="PROSITE" id="PS51184"/>
    </source>
</evidence>
<dbReference type="Pfam" id="PF02373">
    <property type="entry name" value="JmjC"/>
    <property type="match status" value="1"/>
</dbReference>
<dbReference type="SMART" id="SM00558">
    <property type="entry name" value="JmjC"/>
    <property type="match status" value="1"/>
</dbReference>
<keyword evidence="5" id="KW-0862">Zinc</keyword>
<feature type="compositionally biased region" description="Basic and acidic residues" evidence="6">
    <location>
        <begin position="119"/>
        <end position="147"/>
    </location>
</feature>
<dbReference type="SMART" id="SM00384">
    <property type="entry name" value="AT_hook"/>
    <property type="match status" value="4"/>
</dbReference>
<feature type="compositionally biased region" description="Basic and acidic residues" evidence="6">
    <location>
        <begin position="173"/>
        <end position="185"/>
    </location>
</feature>
<comment type="similarity">
    <text evidence="2">Belongs to the JARID1 histone demethylase family.</text>
</comment>
<organism evidence="9 10">
    <name type="scientific">Cuscuta europaea</name>
    <name type="common">European dodder</name>
    <dbReference type="NCBI Taxonomy" id="41803"/>
    <lineage>
        <taxon>Eukaryota</taxon>
        <taxon>Viridiplantae</taxon>
        <taxon>Streptophyta</taxon>
        <taxon>Embryophyta</taxon>
        <taxon>Tracheophyta</taxon>
        <taxon>Spermatophyta</taxon>
        <taxon>Magnoliopsida</taxon>
        <taxon>eudicotyledons</taxon>
        <taxon>Gunneridae</taxon>
        <taxon>Pentapetalae</taxon>
        <taxon>asterids</taxon>
        <taxon>lamiids</taxon>
        <taxon>Solanales</taxon>
        <taxon>Convolvulaceae</taxon>
        <taxon>Cuscuteae</taxon>
        <taxon>Cuscuta</taxon>
        <taxon>Cuscuta subgen. Cuscuta</taxon>
    </lineage>
</organism>
<evidence type="ECO:0000256" key="6">
    <source>
        <dbReference type="SAM" id="MobiDB-lite"/>
    </source>
</evidence>
<dbReference type="Gene3D" id="2.60.120.650">
    <property type="entry name" value="Cupin"/>
    <property type="match status" value="1"/>
</dbReference>
<evidence type="ECO:0000313" key="9">
    <source>
        <dbReference type="EMBL" id="CAH9070265.1"/>
    </source>
</evidence>
<dbReference type="GO" id="GO:0000118">
    <property type="term" value="C:histone deacetylase complex"/>
    <property type="evidence" value="ECO:0007669"/>
    <property type="project" value="TreeGrafter"/>
</dbReference>
<dbReference type="PROSITE" id="PS50089">
    <property type="entry name" value="ZF_RING_2"/>
    <property type="match status" value="1"/>
</dbReference>
<name>A0A9P1E0R8_CUSEU</name>
<evidence type="ECO:0000256" key="1">
    <source>
        <dbReference type="ARBA" id="ARBA00004123"/>
    </source>
</evidence>
<dbReference type="GO" id="GO:0008270">
    <property type="term" value="F:zinc ion binding"/>
    <property type="evidence" value="ECO:0007669"/>
    <property type="project" value="UniProtKB-KW"/>
</dbReference>
<dbReference type="CDD" id="cd02208">
    <property type="entry name" value="cupin_RmlC-like"/>
    <property type="match status" value="1"/>
</dbReference>
<sequence length="1161" mass="130850">MHESTPEFCFNLNTSPERHHFDAHKKFPAQYKAEEAVTLTHAKGETETSCVFVEGNTAGIQTENDSSGTIGFPAPAELLVKRRRGRPPKSSKAKPFSREAESYGVYLEENKSGTQTENEGSHRKEFPAAVEQRAKPVNRKDGSLQEQKRKRGRAPKGSSSKIDFPSEGGNSETKMKDSMEAEKLPSLKQGYPPKKRGRPPRAGAANGGDYKGKDLPGESLEPGKAVESGVVRDGEVLGISWPKKEGNCGGGVLTHVEIGDMHKPVRRRGRPPKSKNLPGNGDAFIGKGKDCAEKGSSKSKKEEAENSNLMYCKGEAEGIEEGDSEEEDIWKMETEKEVPSSENKSTNRRTGNELWKNTCHQCKRNDKGRTVRCTSCNTRRYCLVCISRWYPGMPEEAFAKKCPVCHHNCNCKACLRLDGSLKKMNKSKFKVSCEDKVQYSKHILRALLPFLRQFNVDQTREREVEAKIQGVTPSDVHIERAICDENERMYCSNCSTSIFDYHRSCSKCSFDLCLTCCQELRNGHLQGNEKVVFEYINNGIGYLYGDTDSKPVSEGRRKRTDEKLAVEDFGLKSSEEDIVLEFEMKPNHIDEELPGEGIELKSEVKPTESDGDCCIEWKSRGKGDIPCPPKNMGGCNEGALVLKHLLEKNYVSELIARAEEIANTCMLNELSGFPDLWCSCLRTFSKNELSDKLFKAASREDSADNYLYHPEAKDIQPGDLNHFQWHWSKGQPVIVSNVLETASGLSWEPQVMMRAFRQKRSKHHMMLLDVVAVNCLDWSEVEISIADFFKGYMEGLFDPKNWPLVLKLKDWPPSNLFDEMLPRHAAEFESCLPFKAFTCLKSGHLNLAVKLPKDSLKPDMGPKTYIAYGVHQELGRGDSVTKLHCDMSDAVNVLTHIHQTKLGMEHLSSIQKYKEQHAAQDLLERQVSQEQECENGFDGLNEECSRHGTTANANCVDQGKSEPNCMQNMVCTHGTSANSVLEECENTSTNCELQLSNNNAPEALEDICDDGGALWDIFRREDVPKLEKYLRKHFKEFRHIYCYPVPQVVHPIHDETFYLTAEHKKRLKEEYGIEPWTFVQKLGDAVLIPAGCPHQVRNLKSCIKVAADFVSPESIPECIRLTEEFRTLPQNHRAKEDKLEVKKMIIYAVKEALDDLRGCIS</sequence>
<dbReference type="EMBL" id="CAMAPE010000005">
    <property type="protein sequence ID" value="CAH9070265.1"/>
    <property type="molecule type" value="Genomic_DNA"/>
</dbReference>
<feature type="domain" description="JmjC" evidence="8">
    <location>
        <begin position="840"/>
        <end position="1126"/>
    </location>
</feature>
<evidence type="ECO:0000256" key="2">
    <source>
        <dbReference type="ARBA" id="ARBA00006801"/>
    </source>
</evidence>
<dbReference type="GO" id="GO:0032454">
    <property type="term" value="F:histone H3K9 demethylase activity"/>
    <property type="evidence" value="ECO:0007669"/>
    <property type="project" value="InterPro"/>
</dbReference>
<dbReference type="PROSITE" id="PS51184">
    <property type="entry name" value="JMJC"/>
    <property type="match status" value="1"/>
</dbReference>
<comment type="caution">
    <text evidence="9">The sequence shown here is derived from an EMBL/GenBank/DDBJ whole genome shotgun (WGS) entry which is preliminary data.</text>
</comment>
<dbReference type="InterPro" id="IPR003347">
    <property type="entry name" value="JmjC_dom"/>
</dbReference>
<evidence type="ECO:0000256" key="4">
    <source>
        <dbReference type="ARBA" id="ARBA00023242"/>
    </source>
</evidence>
<keyword evidence="10" id="KW-1185">Reference proteome</keyword>
<keyword evidence="5" id="KW-0863">Zinc-finger</keyword>
<feature type="region of interest" description="Disordered" evidence="6">
    <location>
        <begin position="78"/>
        <end position="231"/>
    </location>
</feature>
<dbReference type="OrthoDB" id="1667110at2759"/>
<evidence type="ECO:0000256" key="3">
    <source>
        <dbReference type="ARBA" id="ARBA00022723"/>
    </source>
</evidence>
<dbReference type="Proteomes" id="UP001152484">
    <property type="component" value="Unassembled WGS sequence"/>
</dbReference>
<keyword evidence="4" id="KW-0539">Nucleus</keyword>
<dbReference type="PANTHER" id="PTHR12549">
    <property type="entry name" value="JMJC DOMAIN-CONTAINING HISTONE DEMETHYLATION PROTEIN"/>
    <property type="match status" value="1"/>
</dbReference>
<dbReference type="PANTHER" id="PTHR12549:SF11">
    <property type="entry name" value="LYSINE-SPECIFIC DEMETHYLASE JMJ25"/>
    <property type="match status" value="1"/>
</dbReference>
<feature type="compositionally biased region" description="Basic residues" evidence="6">
    <location>
        <begin position="81"/>
        <end position="92"/>
    </location>
</feature>
<evidence type="ECO:0000259" key="7">
    <source>
        <dbReference type="PROSITE" id="PS50089"/>
    </source>
</evidence>
<dbReference type="PRINTS" id="PR00929">
    <property type="entry name" value="ATHOOK"/>
</dbReference>
<dbReference type="GO" id="GO:0006357">
    <property type="term" value="P:regulation of transcription by RNA polymerase II"/>
    <property type="evidence" value="ECO:0007669"/>
    <property type="project" value="TreeGrafter"/>
</dbReference>
<dbReference type="InterPro" id="IPR001841">
    <property type="entry name" value="Znf_RING"/>
</dbReference>
<keyword evidence="3" id="KW-0479">Metal-binding</keyword>
<dbReference type="InterPro" id="IPR045109">
    <property type="entry name" value="LSDs-like"/>
</dbReference>
<feature type="compositionally biased region" description="Basic residues" evidence="6">
    <location>
        <begin position="264"/>
        <end position="273"/>
    </location>
</feature>
<dbReference type="GO" id="GO:0000785">
    <property type="term" value="C:chromatin"/>
    <property type="evidence" value="ECO:0007669"/>
    <property type="project" value="TreeGrafter"/>
</dbReference>
<dbReference type="GO" id="GO:0031490">
    <property type="term" value="F:chromatin DNA binding"/>
    <property type="evidence" value="ECO:0007669"/>
    <property type="project" value="TreeGrafter"/>
</dbReference>
<dbReference type="SUPFAM" id="SSF51197">
    <property type="entry name" value="Clavaminate synthase-like"/>
    <property type="match status" value="1"/>
</dbReference>
<feature type="region of interest" description="Disordered" evidence="6">
    <location>
        <begin position="264"/>
        <end position="306"/>
    </location>
</feature>
<feature type="compositionally biased region" description="Basic and acidic residues" evidence="6">
    <location>
        <begin position="287"/>
        <end position="304"/>
    </location>
</feature>
<evidence type="ECO:0000256" key="5">
    <source>
        <dbReference type="PROSITE-ProRule" id="PRU00175"/>
    </source>
</evidence>
<comment type="subcellular location">
    <subcellularLocation>
        <location evidence="1">Nucleus</location>
    </subcellularLocation>
</comment>
<gene>
    <name evidence="9" type="ORF">CEURO_LOCUS3593</name>
</gene>
<accession>A0A9P1E0R8</accession>
<feature type="domain" description="RING-type" evidence="7">
    <location>
        <begin position="359"/>
        <end position="406"/>
    </location>
</feature>
<protein>
    <submittedName>
        <fullName evidence="9">Uncharacterized protein</fullName>
    </submittedName>
</protein>
<dbReference type="InterPro" id="IPR017956">
    <property type="entry name" value="AT_hook_DNA-bd_motif"/>
</dbReference>
<dbReference type="AlphaFoldDB" id="A0A9P1E0R8"/>
<reference evidence="9" key="1">
    <citation type="submission" date="2022-07" db="EMBL/GenBank/DDBJ databases">
        <authorList>
            <person name="Macas J."/>
            <person name="Novak P."/>
            <person name="Neumann P."/>
        </authorList>
    </citation>
    <scope>NUCLEOTIDE SEQUENCE</scope>
</reference>
<evidence type="ECO:0000313" key="10">
    <source>
        <dbReference type="Proteomes" id="UP001152484"/>
    </source>
</evidence>
<dbReference type="GO" id="GO:0003712">
    <property type="term" value="F:transcription coregulator activity"/>
    <property type="evidence" value="ECO:0007669"/>
    <property type="project" value="TreeGrafter"/>
</dbReference>
<proteinExistence type="inferred from homology"/>